<dbReference type="RefSeq" id="WP_062557537.1">
    <property type="nucleotide sequence ID" value="NZ_CP013341.1"/>
</dbReference>
<proteinExistence type="predicted"/>
<dbReference type="PANTHER" id="PTHR22946:SF0">
    <property type="entry name" value="DIENELACTONE HYDROLASE DOMAIN-CONTAINING PROTEIN"/>
    <property type="match status" value="1"/>
</dbReference>
<organism evidence="2 3">
    <name type="scientific">Nitrosomonas ureae</name>
    <dbReference type="NCBI Taxonomy" id="44577"/>
    <lineage>
        <taxon>Bacteria</taxon>
        <taxon>Pseudomonadati</taxon>
        <taxon>Pseudomonadota</taxon>
        <taxon>Betaproteobacteria</taxon>
        <taxon>Nitrosomonadales</taxon>
        <taxon>Nitrosomonadaceae</taxon>
        <taxon>Nitrosomonas</taxon>
    </lineage>
</organism>
<dbReference type="GO" id="GO:0016787">
    <property type="term" value="F:hydrolase activity"/>
    <property type="evidence" value="ECO:0007669"/>
    <property type="project" value="UniProtKB-KW"/>
</dbReference>
<reference evidence="3" key="1">
    <citation type="submission" date="2016-10" db="EMBL/GenBank/DDBJ databases">
        <authorList>
            <person name="Varghese N."/>
            <person name="Submissions S."/>
        </authorList>
    </citation>
    <scope>NUCLEOTIDE SEQUENCE [LARGE SCALE GENOMIC DNA]</scope>
    <source>
        <strain evidence="3">Nm10</strain>
    </source>
</reference>
<dbReference type="EMBL" id="FNLN01000002">
    <property type="protein sequence ID" value="SDT84643.1"/>
    <property type="molecule type" value="Genomic_DNA"/>
</dbReference>
<dbReference type="PANTHER" id="PTHR22946">
    <property type="entry name" value="DIENELACTONE HYDROLASE DOMAIN-CONTAINING PROTEIN-RELATED"/>
    <property type="match status" value="1"/>
</dbReference>
<feature type="domain" description="Dienelactone hydrolase" evidence="1">
    <location>
        <begin position="16"/>
        <end position="235"/>
    </location>
</feature>
<protein>
    <submittedName>
        <fullName evidence="2">Dienelactone hydrolase</fullName>
    </submittedName>
</protein>
<dbReference type="InterPro" id="IPR029058">
    <property type="entry name" value="AB_hydrolase_fold"/>
</dbReference>
<accession>A0A1H2DNY9</accession>
<dbReference type="SUPFAM" id="SSF53474">
    <property type="entry name" value="alpha/beta-Hydrolases"/>
    <property type="match status" value="1"/>
</dbReference>
<dbReference type="KEGG" id="nur:ATY38_00350"/>
<dbReference type="Pfam" id="PF01738">
    <property type="entry name" value="DLH"/>
    <property type="match status" value="1"/>
</dbReference>
<dbReference type="InterPro" id="IPR002925">
    <property type="entry name" value="Dienelactn_hydro"/>
</dbReference>
<keyword evidence="2" id="KW-0378">Hydrolase</keyword>
<dbReference type="InterPro" id="IPR050261">
    <property type="entry name" value="FrsA_esterase"/>
</dbReference>
<keyword evidence="3" id="KW-1185">Reference proteome</keyword>
<dbReference type="AlphaFoldDB" id="A0A1H2DNY9"/>
<evidence type="ECO:0000313" key="3">
    <source>
        <dbReference type="Proteomes" id="UP000182882"/>
    </source>
</evidence>
<gene>
    <name evidence="2" type="ORF">SAMN05216406_10253</name>
</gene>
<evidence type="ECO:0000313" key="2">
    <source>
        <dbReference type="EMBL" id="SDT84643.1"/>
    </source>
</evidence>
<dbReference type="Proteomes" id="UP000182882">
    <property type="component" value="Unassembled WGS sequence"/>
</dbReference>
<sequence>MITKTIDYLDGNTSLEGYLAYHDTGKVQPVVLVAHDWSGRREMACKGAERIADMGYVGFALDMYGKGIFGADGDAEKNGALMAPFAQDRALLRRRITAALHAVRQLPQVDAAKVVAMGYCFGGMCVLELARSGADVQGVISIHGILAPGNVANANITAKVLCLHGHDDPMVPPEQVLAFETEMTQANVDWQVHVYGGTMHAFTNPKANNPGFGTVYKEIAANRAYRSIENFLGEVFS</sequence>
<dbReference type="Gene3D" id="3.40.50.1820">
    <property type="entry name" value="alpha/beta hydrolase"/>
    <property type="match status" value="1"/>
</dbReference>
<evidence type="ECO:0000259" key="1">
    <source>
        <dbReference type="Pfam" id="PF01738"/>
    </source>
</evidence>
<name>A0A1H2DNY9_9PROT</name>